<dbReference type="Proteomes" id="UP000289326">
    <property type="component" value="Chromosome"/>
</dbReference>
<dbReference type="GO" id="GO:0009432">
    <property type="term" value="P:SOS response"/>
    <property type="evidence" value="ECO:0007669"/>
    <property type="project" value="TreeGrafter"/>
</dbReference>
<proteinExistence type="inferred from homology"/>
<dbReference type="AlphaFoldDB" id="A0A4P6MTC9"/>
<dbReference type="RefSeq" id="WP_130429364.1">
    <property type="nucleotide sequence ID" value="NZ_CP034841.1"/>
</dbReference>
<dbReference type="EMBL" id="CP034841">
    <property type="protein sequence ID" value="QBF34587.1"/>
    <property type="molecule type" value="Genomic_DNA"/>
</dbReference>
<dbReference type="InterPro" id="IPR017961">
    <property type="entry name" value="DNA_pol_Y-fam_little_finger"/>
</dbReference>
<evidence type="ECO:0000313" key="4">
    <source>
        <dbReference type="Proteomes" id="UP000289326"/>
    </source>
</evidence>
<evidence type="ECO:0000259" key="2">
    <source>
        <dbReference type="PROSITE" id="PS50173"/>
    </source>
</evidence>
<dbReference type="PANTHER" id="PTHR11076">
    <property type="entry name" value="DNA REPAIR POLYMERASE UMUC / TRANSFERASE FAMILY MEMBER"/>
    <property type="match status" value="1"/>
</dbReference>
<name>A0A4P6MTC9_9BACT</name>
<dbReference type="Gene3D" id="1.10.150.20">
    <property type="entry name" value="5' to 3' exonuclease, C-terminal subdomain"/>
    <property type="match status" value="1"/>
</dbReference>
<protein>
    <submittedName>
        <fullName evidence="3">DNA polymerase IV</fullName>
    </submittedName>
</protein>
<dbReference type="KEGG" id="mphi:EG856_01450"/>
<dbReference type="PANTHER" id="PTHR11076:SF33">
    <property type="entry name" value="DNA POLYMERASE KAPPA"/>
    <property type="match status" value="1"/>
</dbReference>
<dbReference type="GO" id="GO:0006281">
    <property type="term" value="P:DNA repair"/>
    <property type="evidence" value="ECO:0007669"/>
    <property type="project" value="InterPro"/>
</dbReference>
<sequence length="410" mass="47455">MNNIIFHIDFDSYFASAHRVLNPQYENKPIAIADNKKRSIACSVSYELKNKGAKSGWPNYKILQVEPRTIFIKPDFNLYVKLSTKIFEYLAQNYTKKIEVYSIDECWMDVSDITNLNDAEQLALKIQQQIKQKFRIPISIGISFNKFIAKLSTNLAKPFGVLLTKFSDIKNRIWPLDIEEYFGIGKSTATKLRNVGINTIGKLAARNKYDHDLYEIFKSQTSVFIEEAKGNGKIGLNYARNELKSIGNELTFLSIDLDDRTELLKILYQLSLKVSTRAINRNMLGYSVTVSLRSIEKVWRRKQLTLKHPINAADEIYKNGTNLFNQLFKEQMIRGIGIKLSQLVNEFDIGKPQSLFEDQKTPDTNKLKILVDDLNKKIRKKVLKTGIEFEKDKVKENVQNRYLKNDREEN</sequence>
<comment type="similarity">
    <text evidence="1">Belongs to the DNA polymerase type-Y family.</text>
</comment>
<dbReference type="GO" id="GO:0003684">
    <property type="term" value="F:damaged DNA binding"/>
    <property type="evidence" value="ECO:0007669"/>
    <property type="project" value="InterPro"/>
</dbReference>
<dbReference type="InterPro" id="IPR024728">
    <property type="entry name" value="PolY_HhH_motif"/>
</dbReference>
<accession>A0A4P6MTC9</accession>
<dbReference type="OrthoDB" id="9808813at2"/>
<dbReference type="Gene3D" id="3.40.1170.60">
    <property type="match status" value="1"/>
</dbReference>
<dbReference type="InterPro" id="IPR022880">
    <property type="entry name" value="DNApol_IV"/>
</dbReference>
<dbReference type="SUPFAM" id="SSF56672">
    <property type="entry name" value="DNA/RNA polymerases"/>
    <property type="match status" value="1"/>
</dbReference>
<dbReference type="Pfam" id="PF11798">
    <property type="entry name" value="IMS_HHH"/>
    <property type="match status" value="1"/>
</dbReference>
<reference evidence="3 4" key="1">
    <citation type="submission" date="2019-01" db="EMBL/GenBank/DDBJ databases">
        <title>Complete sequence and annotation of the Mycoplasma phocirhinis strain 852T genome.</title>
        <authorList>
            <person name="Frasca S.Jr."/>
            <person name="Kutish G.F."/>
            <person name="Castellanos Gell J."/>
            <person name="Michaels D.L."/>
            <person name="Brown D.R."/>
        </authorList>
    </citation>
    <scope>NUCLEOTIDE SEQUENCE [LARGE SCALE GENOMIC DNA]</scope>
    <source>
        <strain evidence="3 4">852</strain>
    </source>
</reference>
<dbReference type="Gene3D" id="3.30.70.270">
    <property type="match status" value="1"/>
</dbReference>
<keyword evidence="4" id="KW-1185">Reference proteome</keyword>
<dbReference type="Pfam" id="PF11799">
    <property type="entry name" value="IMS_C"/>
    <property type="match status" value="1"/>
</dbReference>
<dbReference type="InterPro" id="IPR043502">
    <property type="entry name" value="DNA/RNA_pol_sf"/>
</dbReference>
<feature type="domain" description="UmuC" evidence="2">
    <location>
        <begin position="5"/>
        <end position="185"/>
    </location>
</feature>
<dbReference type="SUPFAM" id="SSF100879">
    <property type="entry name" value="Lesion bypass DNA polymerase (Y-family), little finger domain"/>
    <property type="match status" value="1"/>
</dbReference>
<evidence type="ECO:0000256" key="1">
    <source>
        <dbReference type="ARBA" id="ARBA00010945"/>
    </source>
</evidence>
<dbReference type="InterPro" id="IPR050116">
    <property type="entry name" value="DNA_polymerase-Y"/>
</dbReference>
<dbReference type="InterPro" id="IPR036775">
    <property type="entry name" value="DNA_pol_Y-fam_lit_finger_sf"/>
</dbReference>
<organism evidence="3 4">
    <name type="scientific">Mycoplasmopsis phocirhinis</name>
    <dbReference type="NCBI Taxonomy" id="142650"/>
    <lineage>
        <taxon>Bacteria</taxon>
        <taxon>Bacillati</taxon>
        <taxon>Mycoplasmatota</taxon>
        <taxon>Mycoplasmoidales</taxon>
        <taxon>Metamycoplasmataceae</taxon>
        <taxon>Mycoplasmopsis</taxon>
    </lineage>
</organism>
<dbReference type="Pfam" id="PF00817">
    <property type="entry name" value="IMS"/>
    <property type="match status" value="1"/>
</dbReference>
<dbReference type="InterPro" id="IPR001126">
    <property type="entry name" value="UmuC"/>
</dbReference>
<dbReference type="GO" id="GO:0042276">
    <property type="term" value="P:error-prone translesion synthesis"/>
    <property type="evidence" value="ECO:0007669"/>
    <property type="project" value="TreeGrafter"/>
</dbReference>
<evidence type="ECO:0000313" key="3">
    <source>
        <dbReference type="EMBL" id="QBF34587.1"/>
    </source>
</evidence>
<dbReference type="PROSITE" id="PS50173">
    <property type="entry name" value="UMUC"/>
    <property type="match status" value="1"/>
</dbReference>
<dbReference type="CDD" id="cd03586">
    <property type="entry name" value="PolY_Pol_IV_kappa"/>
    <property type="match status" value="1"/>
</dbReference>
<dbReference type="Gene3D" id="3.30.1490.100">
    <property type="entry name" value="DNA polymerase, Y-family, little finger domain"/>
    <property type="match status" value="1"/>
</dbReference>
<dbReference type="InterPro" id="IPR043128">
    <property type="entry name" value="Rev_trsase/Diguanyl_cyclase"/>
</dbReference>
<dbReference type="GO" id="GO:0003887">
    <property type="term" value="F:DNA-directed DNA polymerase activity"/>
    <property type="evidence" value="ECO:0007669"/>
    <property type="project" value="InterPro"/>
</dbReference>
<gene>
    <name evidence="3" type="ORF">EG856_01450</name>
</gene>
<dbReference type="GO" id="GO:0005829">
    <property type="term" value="C:cytosol"/>
    <property type="evidence" value="ECO:0007669"/>
    <property type="project" value="TreeGrafter"/>
</dbReference>